<feature type="signal peptide" evidence="1">
    <location>
        <begin position="1"/>
        <end position="20"/>
    </location>
</feature>
<evidence type="ECO:0000313" key="2">
    <source>
        <dbReference type="EMBL" id="HIY96080.1"/>
    </source>
</evidence>
<reference evidence="2" key="2">
    <citation type="submission" date="2021-04" db="EMBL/GenBank/DDBJ databases">
        <authorList>
            <person name="Gilroy R."/>
        </authorList>
    </citation>
    <scope>NUCLEOTIDE SEQUENCE</scope>
    <source>
        <strain evidence="2">1345</strain>
    </source>
</reference>
<feature type="chain" id="PRO_5039611828" evidence="1">
    <location>
        <begin position="21"/>
        <end position="513"/>
    </location>
</feature>
<name>A0A9D1ZUE1_9FIRM</name>
<accession>A0A9D1ZUE1</accession>
<protein>
    <submittedName>
        <fullName evidence="2">Uncharacterized protein</fullName>
    </submittedName>
</protein>
<organism evidence="2 3">
    <name type="scientific">Candidatus Borkfalkia excrementigallinarum</name>
    <dbReference type="NCBI Taxonomy" id="2838506"/>
    <lineage>
        <taxon>Bacteria</taxon>
        <taxon>Bacillati</taxon>
        <taxon>Bacillota</taxon>
        <taxon>Clostridia</taxon>
        <taxon>Christensenellales</taxon>
        <taxon>Christensenellaceae</taxon>
        <taxon>Candidatus Borkfalkia</taxon>
    </lineage>
</organism>
<sequence length="513" mass="57099">MKFKKFLTVALGLVMGLPLAAGCAPSEEEGGGDQGGSTEDIVFSDVWSAGMSQNFAAGETYTLDVGADIGSQNYIRFDYSSSCGLDAVMYFTDADGTQEYSERFYLSPEDTEFRQILDYYHENTFEKRLDRIEFECVYGSGDFAMEKISIATHPIDFSEVNFYMADMTEENMRLFIEGNTVKLGINLKLGGAIDHLSSVNQGISLSAELGELYVGQNAKERVYQEDDVNLINAHDTGRLIQQSFYGTLGDSAADPQDDYVCGYFDHDGNSATPAIAWPYNPVQGGDQYQNLSQLVDVQYTDSEVYVKTRPMDWAKNNSVTPFYMENTYKIIDDPVYGEYVQVTNRSTDFSGYVHNNPRDQELPAFYGITPLGRLATYKGSSPWTGGAVSTEDDLGFWSPGTADNRFEATENWIAWLNEDDWGIGLYVPDVTSMLAGRNEYSVDTGVVGIFPDEAVPCTYTAPLGVFSMPSYESFSYSYYLKLDYVIYSRALFASLHEAGASNDDLLRLEGRTE</sequence>
<evidence type="ECO:0000256" key="1">
    <source>
        <dbReference type="SAM" id="SignalP"/>
    </source>
</evidence>
<proteinExistence type="predicted"/>
<dbReference type="AlphaFoldDB" id="A0A9D1ZUE1"/>
<comment type="caution">
    <text evidence="2">The sequence shown here is derived from an EMBL/GenBank/DDBJ whole genome shotgun (WGS) entry which is preliminary data.</text>
</comment>
<evidence type="ECO:0000313" key="3">
    <source>
        <dbReference type="Proteomes" id="UP000886750"/>
    </source>
</evidence>
<gene>
    <name evidence="2" type="ORF">H9729_00150</name>
</gene>
<dbReference type="EMBL" id="DXCQ01000002">
    <property type="protein sequence ID" value="HIY96080.1"/>
    <property type="molecule type" value="Genomic_DNA"/>
</dbReference>
<dbReference type="Proteomes" id="UP000886750">
    <property type="component" value="Unassembled WGS sequence"/>
</dbReference>
<reference evidence="2" key="1">
    <citation type="journal article" date="2021" name="PeerJ">
        <title>Extensive microbial diversity within the chicken gut microbiome revealed by metagenomics and culture.</title>
        <authorList>
            <person name="Gilroy R."/>
            <person name="Ravi A."/>
            <person name="Getino M."/>
            <person name="Pursley I."/>
            <person name="Horton D.L."/>
            <person name="Alikhan N.F."/>
            <person name="Baker D."/>
            <person name="Gharbi K."/>
            <person name="Hall N."/>
            <person name="Watson M."/>
            <person name="Adriaenssens E.M."/>
            <person name="Foster-Nyarko E."/>
            <person name="Jarju S."/>
            <person name="Secka A."/>
            <person name="Antonio M."/>
            <person name="Oren A."/>
            <person name="Chaudhuri R.R."/>
            <person name="La Ragione R."/>
            <person name="Hildebrand F."/>
            <person name="Pallen M.J."/>
        </authorList>
    </citation>
    <scope>NUCLEOTIDE SEQUENCE</scope>
    <source>
        <strain evidence="2">1345</strain>
    </source>
</reference>
<keyword evidence="1" id="KW-0732">Signal</keyword>
<dbReference type="PROSITE" id="PS51257">
    <property type="entry name" value="PROKAR_LIPOPROTEIN"/>
    <property type="match status" value="1"/>
</dbReference>